<reference evidence="2" key="1">
    <citation type="submission" date="2021-03" db="EMBL/GenBank/DDBJ databases">
        <authorList>
            <person name="Tran Van P."/>
        </authorList>
    </citation>
    <scope>NUCLEOTIDE SEQUENCE</scope>
</reference>
<comment type="caution">
    <text evidence="2">The sequence shown here is derived from an EMBL/GenBank/DDBJ whole genome shotgun (WGS) entry which is preliminary data.</text>
</comment>
<gene>
    <name evidence="2" type="ORF">TPAB3V08_LOCUS1039</name>
</gene>
<evidence type="ECO:0000313" key="3">
    <source>
        <dbReference type="Proteomes" id="UP001153148"/>
    </source>
</evidence>
<name>A0ABN7NLF7_TIMPD</name>
<organism evidence="2 3">
    <name type="scientific">Timema podura</name>
    <name type="common">Walking stick</name>
    <dbReference type="NCBI Taxonomy" id="61482"/>
    <lineage>
        <taxon>Eukaryota</taxon>
        <taxon>Metazoa</taxon>
        <taxon>Ecdysozoa</taxon>
        <taxon>Arthropoda</taxon>
        <taxon>Hexapoda</taxon>
        <taxon>Insecta</taxon>
        <taxon>Pterygota</taxon>
        <taxon>Neoptera</taxon>
        <taxon>Polyneoptera</taxon>
        <taxon>Phasmatodea</taxon>
        <taxon>Timematodea</taxon>
        <taxon>Timematoidea</taxon>
        <taxon>Timematidae</taxon>
        <taxon>Timema</taxon>
    </lineage>
</organism>
<feature type="transmembrane region" description="Helical" evidence="1">
    <location>
        <begin position="236"/>
        <end position="255"/>
    </location>
</feature>
<protein>
    <submittedName>
        <fullName evidence="2">Uncharacterized protein</fullName>
    </submittedName>
</protein>
<evidence type="ECO:0000313" key="2">
    <source>
        <dbReference type="EMBL" id="CAG2053999.1"/>
    </source>
</evidence>
<keyword evidence="1" id="KW-0812">Transmembrane</keyword>
<feature type="transmembrane region" description="Helical" evidence="1">
    <location>
        <begin position="275"/>
        <end position="293"/>
    </location>
</feature>
<dbReference type="EMBL" id="CAJPIN010000882">
    <property type="protein sequence ID" value="CAG2053999.1"/>
    <property type="molecule type" value="Genomic_DNA"/>
</dbReference>
<keyword evidence="1" id="KW-0472">Membrane</keyword>
<keyword evidence="1" id="KW-1133">Transmembrane helix</keyword>
<accession>A0ABN7NLF7</accession>
<proteinExistence type="predicted"/>
<dbReference type="Proteomes" id="UP001153148">
    <property type="component" value="Unassembled WGS sequence"/>
</dbReference>
<keyword evidence="3" id="KW-1185">Reference proteome</keyword>
<sequence length="313" mass="35194">MKNASWAGNCHHLSTKTGLDRFREPREELNKRFNHKMDFEKNTIKAQLTNPEDTMVPLVQIVGDQSENPFITIRDKNDPILSAEEKTMIQNKTYEESFASSVKGEHKTVSPPLIAKDKTPVLVSDLKTVSEVQDKNVSPLLIAKDKTPVLLSDLKTVSEVQDKNVSPVPKSIMKKDTKYDQMEKEKKYELVPPDGGWGWAIMVATALSNSLFYNPLDFYIVIHLTTLDMSATDSSIIINVNSAFGMILAFGIFILPPSFSLALNSYFKRLRGKALGFASTIMGIGPILIPPLIRKRKTFFESARENLKMLSRK</sequence>
<evidence type="ECO:0000256" key="1">
    <source>
        <dbReference type="SAM" id="Phobius"/>
    </source>
</evidence>